<dbReference type="AlphaFoldDB" id="A0A5C3N1L4"/>
<feature type="region of interest" description="Disordered" evidence="1">
    <location>
        <begin position="231"/>
        <end position="290"/>
    </location>
</feature>
<gene>
    <name evidence="2" type="ORF">OE88DRAFT_1644323</name>
</gene>
<proteinExistence type="predicted"/>
<dbReference type="STRING" id="5364.A0A5C3N1L4"/>
<evidence type="ECO:0000313" key="3">
    <source>
        <dbReference type="Proteomes" id="UP000305948"/>
    </source>
</evidence>
<protein>
    <submittedName>
        <fullName evidence="2">Uncharacterized protein</fullName>
    </submittedName>
</protein>
<name>A0A5C3N1L4_9AGAM</name>
<evidence type="ECO:0000256" key="1">
    <source>
        <dbReference type="SAM" id="MobiDB-lite"/>
    </source>
</evidence>
<reference evidence="2 3" key="1">
    <citation type="journal article" date="2019" name="Nat. Ecol. Evol.">
        <title>Megaphylogeny resolves global patterns of mushroom evolution.</title>
        <authorList>
            <person name="Varga T."/>
            <person name="Krizsan K."/>
            <person name="Foldi C."/>
            <person name="Dima B."/>
            <person name="Sanchez-Garcia M."/>
            <person name="Sanchez-Ramirez S."/>
            <person name="Szollosi G.J."/>
            <person name="Szarkandi J.G."/>
            <person name="Papp V."/>
            <person name="Albert L."/>
            <person name="Andreopoulos W."/>
            <person name="Angelini C."/>
            <person name="Antonin V."/>
            <person name="Barry K.W."/>
            <person name="Bougher N.L."/>
            <person name="Buchanan P."/>
            <person name="Buyck B."/>
            <person name="Bense V."/>
            <person name="Catcheside P."/>
            <person name="Chovatia M."/>
            <person name="Cooper J."/>
            <person name="Damon W."/>
            <person name="Desjardin D."/>
            <person name="Finy P."/>
            <person name="Geml J."/>
            <person name="Haridas S."/>
            <person name="Hughes K."/>
            <person name="Justo A."/>
            <person name="Karasinski D."/>
            <person name="Kautmanova I."/>
            <person name="Kiss B."/>
            <person name="Kocsube S."/>
            <person name="Kotiranta H."/>
            <person name="LaButti K.M."/>
            <person name="Lechner B.E."/>
            <person name="Liimatainen K."/>
            <person name="Lipzen A."/>
            <person name="Lukacs Z."/>
            <person name="Mihaltcheva S."/>
            <person name="Morgado L.N."/>
            <person name="Niskanen T."/>
            <person name="Noordeloos M.E."/>
            <person name="Ohm R.A."/>
            <person name="Ortiz-Santana B."/>
            <person name="Ovrebo C."/>
            <person name="Racz N."/>
            <person name="Riley R."/>
            <person name="Savchenko A."/>
            <person name="Shiryaev A."/>
            <person name="Soop K."/>
            <person name="Spirin V."/>
            <person name="Szebenyi C."/>
            <person name="Tomsovsky M."/>
            <person name="Tulloss R.E."/>
            <person name="Uehling J."/>
            <person name="Grigoriev I.V."/>
            <person name="Vagvolgyi C."/>
            <person name="Papp T."/>
            <person name="Martin F.M."/>
            <person name="Miettinen O."/>
            <person name="Hibbett D.S."/>
            <person name="Nagy L.G."/>
        </authorList>
    </citation>
    <scope>NUCLEOTIDE SEQUENCE [LARGE SCALE GENOMIC DNA]</scope>
    <source>
        <strain evidence="2 3">OMC1185</strain>
    </source>
</reference>
<accession>A0A5C3N1L4</accession>
<dbReference type="Proteomes" id="UP000305948">
    <property type="component" value="Unassembled WGS sequence"/>
</dbReference>
<dbReference type="OrthoDB" id="3054003at2759"/>
<sequence>MVNDKHLWFAMTEAKVLKADGKNWLEWKGKIKAAVRTTESMCAKWEQDNKWVKTSITMKMDDTITLGLDDTNEMTAYDVWYILLSKYKCQTLEVASKKFKESSSLEAHFDDLHHLQKEANNLGAGIHDPEFLIILCESLPVSMENITNPVWMVNWDPDEAMQAITSLYLSKLMRSGKPVMTRTNGGLSTVAFVAHTPSQGSLKTTLVCNWCGWARHSRQNCYCPGRGKDSQQLSSWTMKPGPKHGSPAEKFMQENNLYDNSNCSPTAPTVPRGPQTTAPNVASHANGGNP</sequence>
<keyword evidence="3" id="KW-1185">Reference proteome</keyword>
<feature type="compositionally biased region" description="Polar residues" evidence="1">
    <location>
        <begin position="253"/>
        <end position="267"/>
    </location>
</feature>
<evidence type="ECO:0000313" key="2">
    <source>
        <dbReference type="EMBL" id="TFK51629.1"/>
    </source>
</evidence>
<organism evidence="2 3">
    <name type="scientific">Heliocybe sulcata</name>
    <dbReference type="NCBI Taxonomy" id="5364"/>
    <lineage>
        <taxon>Eukaryota</taxon>
        <taxon>Fungi</taxon>
        <taxon>Dikarya</taxon>
        <taxon>Basidiomycota</taxon>
        <taxon>Agaricomycotina</taxon>
        <taxon>Agaricomycetes</taxon>
        <taxon>Gloeophyllales</taxon>
        <taxon>Gloeophyllaceae</taxon>
        <taxon>Heliocybe</taxon>
    </lineage>
</organism>
<dbReference type="EMBL" id="ML213510">
    <property type="protein sequence ID" value="TFK51629.1"/>
    <property type="molecule type" value="Genomic_DNA"/>
</dbReference>